<keyword evidence="2" id="KW-1185">Reference proteome</keyword>
<proteinExistence type="predicted"/>
<accession>A0ACB9NSE6</accession>
<sequence length="113" mass="12276">MGRTVLWHLLVLPTSSPRFVPSLMCSFAETRFLKAPASSLLRSRRPISLSGSSFRCLTSSVSVPLPVTSATSVKIVSGIQPTGSIHLGNYLGAIKNWVSLQFVDLFFFSDSSK</sequence>
<evidence type="ECO:0000313" key="1">
    <source>
        <dbReference type="EMBL" id="KAI4337520.1"/>
    </source>
</evidence>
<name>A0ACB9NSE6_BAUVA</name>
<organism evidence="1 2">
    <name type="scientific">Bauhinia variegata</name>
    <name type="common">Purple orchid tree</name>
    <name type="synonym">Phanera variegata</name>
    <dbReference type="NCBI Taxonomy" id="167791"/>
    <lineage>
        <taxon>Eukaryota</taxon>
        <taxon>Viridiplantae</taxon>
        <taxon>Streptophyta</taxon>
        <taxon>Embryophyta</taxon>
        <taxon>Tracheophyta</taxon>
        <taxon>Spermatophyta</taxon>
        <taxon>Magnoliopsida</taxon>
        <taxon>eudicotyledons</taxon>
        <taxon>Gunneridae</taxon>
        <taxon>Pentapetalae</taxon>
        <taxon>rosids</taxon>
        <taxon>fabids</taxon>
        <taxon>Fabales</taxon>
        <taxon>Fabaceae</taxon>
        <taxon>Cercidoideae</taxon>
        <taxon>Cercideae</taxon>
        <taxon>Bauhiniinae</taxon>
        <taxon>Bauhinia</taxon>
    </lineage>
</organism>
<gene>
    <name evidence="1" type="ORF">L6164_015925</name>
</gene>
<reference evidence="1 2" key="1">
    <citation type="journal article" date="2022" name="DNA Res.">
        <title>Chromosomal-level genome assembly of the orchid tree Bauhinia variegata (Leguminosae; Cercidoideae) supports the allotetraploid origin hypothesis of Bauhinia.</title>
        <authorList>
            <person name="Zhong Y."/>
            <person name="Chen Y."/>
            <person name="Zheng D."/>
            <person name="Pang J."/>
            <person name="Liu Y."/>
            <person name="Luo S."/>
            <person name="Meng S."/>
            <person name="Qian L."/>
            <person name="Wei D."/>
            <person name="Dai S."/>
            <person name="Zhou R."/>
        </authorList>
    </citation>
    <scope>NUCLEOTIDE SEQUENCE [LARGE SCALE GENOMIC DNA]</scope>
    <source>
        <strain evidence="1">BV-YZ2020</strain>
    </source>
</reference>
<dbReference type="Proteomes" id="UP000828941">
    <property type="component" value="Chromosome 6"/>
</dbReference>
<comment type="caution">
    <text evidence="1">The sequence shown here is derived from an EMBL/GenBank/DDBJ whole genome shotgun (WGS) entry which is preliminary data.</text>
</comment>
<protein>
    <submittedName>
        <fullName evidence="1">Uncharacterized protein</fullName>
    </submittedName>
</protein>
<evidence type="ECO:0000313" key="2">
    <source>
        <dbReference type="Proteomes" id="UP000828941"/>
    </source>
</evidence>
<dbReference type="EMBL" id="CM039431">
    <property type="protein sequence ID" value="KAI4337520.1"/>
    <property type="molecule type" value="Genomic_DNA"/>
</dbReference>